<accession>A0A514DJA3</accession>
<feature type="domain" description="Band 7" evidence="2">
    <location>
        <begin position="63"/>
        <end position="248"/>
    </location>
</feature>
<evidence type="ECO:0000313" key="3">
    <source>
        <dbReference type="EMBL" id="QDH93672.1"/>
    </source>
</evidence>
<evidence type="ECO:0000256" key="1">
    <source>
        <dbReference type="SAM" id="Phobius"/>
    </source>
</evidence>
<keyword evidence="1" id="KW-1133">Transmembrane helix</keyword>
<dbReference type="Proteomes" id="UP000317816">
    <property type="component" value="Segment"/>
</dbReference>
<keyword evidence="1" id="KW-0472">Membrane</keyword>
<name>A0A514DJA3_9CAUD</name>
<dbReference type="Pfam" id="PF01145">
    <property type="entry name" value="Band_7"/>
    <property type="match status" value="1"/>
</dbReference>
<keyword evidence="1" id="KW-0812">Transmembrane</keyword>
<feature type="transmembrane region" description="Helical" evidence="1">
    <location>
        <begin position="41"/>
        <end position="64"/>
    </location>
</feature>
<gene>
    <name evidence="3" type="primary">116</name>
    <name evidence="3" type="ORF">SEA_LILHOMIEP_116</name>
</gene>
<dbReference type="PANTHER" id="PTHR42911">
    <property type="entry name" value="MODULATOR OF FTSH PROTEASE HFLC"/>
    <property type="match status" value="1"/>
</dbReference>
<evidence type="ECO:0000259" key="2">
    <source>
        <dbReference type="Pfam" id="PF01145"/>
    </source>
</evidence>
<reference evidence="3 4" key="1">
    <citation type="submission" date="2019-05" db="EMBL/GenBank/DDBJ databases">
        <authorList>
            <person name="Arnold R.J."/>
            <person name="Bortz R.L."/>
            <person name="Bowder D.M."/>
            <person name="DeJong R."/>
            <person name="Doyle E.L."/>
            <person name="Fast K.M."/>
            <person name="Fillman C.L."/>
            <person name="Finkel J.S."/>
            <person name="Guild N.A."/>
            <person name="Koga A."/>
            <person name="Katsanos J."/>
            <person name="Panagakis A.K."/>
            <person name="Sandel M."/>
            <person name="Schrock T."/>
            <person name="Warner M.H."/>
            <person name="Monti D.L."/>
            <person name="Garlena R.A."/>
            <person name="Russell D.A."/>
            <person name="Pope W.H."/>
            <person name="Jacobs-Sera D."/>
            <person name="Hatfull G.F."/>
        </authorList>
    </citation>
    <scope>NUCLEOTIDE SEQUENCE [LARGE SCALE GENOMIC DNA]</scope>
</reference>
<sequence length="299" mass="32227">MSWQMWAFIVIGIIGVLITAGGFLGSRVATKQADKDGMKMIGGFGTLVIALGAIILATGCFTIVGTRQVGIETAFNRPTGKTFENGLNFKAPWASVVEMDGAIQINKYEGPSAIRVRLGNNSTAGADTSIRWRIKQDAADELFVDYKTFDNVRVNLIERNLQVAENEIFQSFDPLDAEWAEGVPLQQFADKAAAKLKDLVGQQVEIIDVSVSRLDYDEQTEGKINQLNAERANTAVAKQAKDTATAQAEANRELASSVSNDPNVIVANCITKALDKGVSPFGCWPTGGEMLLTVPAPVK</sequence>
<protein>
    <submittedName>
        <fullName evidence="3">Band-7-like membrane protein</fullName>
    </submittedName>
</protein>
<dbReference type="EMBL" id="MK937612">
    <property type="protein sequence ID" value="QDH93672.1"/>
    <property type="molecule type" value="Genomic_DNA"/>
</dbReference>
<dbReference type="PANTHER" id="PTHR42911:SF2">
    <property type="entry name" value="PROHIBITIN FAMILY PROTEIN"/>
    <property type="match status" value="1"/>
</dbReference>
<proteinExistence type="predicted"/>
<dbReference type="InterPro" id="IPR001107">
    <property type="entry name" value="Band_7"/>
</dbReference>
<feature type="transmembrane region" description="Helical" evidence="1">
    <location>
        <begin position="6"/>
        <end position="29"/>
    </location>
</feature>
<evidence type="ECO:0000313" key="4">
    <source>
        <dbReference type="Proteomes" id="UP000317816"/>
    </source>
</evidence>
<organism evidence="3 4">
    <name type="scientific">Mycobacterium phage LilhomieP</name>
    <dbReference type="NCBI Taxonomy" id="2591221"/>
    <lineage>
        <taxon>Viruses</taxon>
        <taxon>Duplodnaviria</taxon>
        <taxon>Heunggongvirae</taxon>
        <taxon>Uroviricota</taxon>
        <taxon>Caudoviricetes</taxon>
        <taxon>Vilmaviridae</taxon>
        <taxon>Mclasvirinae</taxon>
        <taxon>Bongovirus</taxon>
        <taxon>Bongovirus bongo</taxon>
    </lineage>
</organism>